<proteinExistence type="predicted"/>
<gene>
    <name evidence="1" type="ORF">BDN72DRAFT_454063</name>
</gene>
<reference evidence="1 2" key="1">
    <citation type="journal article" date="2019" name="Nat. Ecol. Evol.">
        <title>Megaphylogeny resolves global patterns of mushroom evolution.</title>
        <authorList>
            <person name="Varga T."/>
            <person name="Krizsan K."/>
            <person name="Foldi C."/>
            <person name="Dima B."/>
            <person name="Sanchez-Garcia M."/>
            <person name="Sanchez-Ramirez S."/>
            <person name="Szollosi G.J."/>
            <person name="Szarkandi J.G."/>
            <person name="Papp V."/>
            <person name="Albert L."/>
            <person name="Andreopoulos W."/>
            <person name="Angelini C."/>
            <person name="Antonin V."/>
            <person name="Barry K.W."/>
            <person name="Bougher N.L."/>
            <person name="Buchanan P."/>
            <person name="Buyck B."/>
            <person name="Bense V."/>
            <person name="Catcheside P."/>
            <person name="Chovatia M."/>
            <person name="Cooper J."/>
            <person name="Damon W."/>
            <person name="Desjardin D."/>
            <person name="Finy P."/>
            <person name="Geml J."/>
            <person name="Haridas S."/>
            <person name="Hughes K."/>
            <person name="Justo A."/>
            <person name="Karasinski D."/>
            <person name="Kautmanova I."/>
            <person name="Kiss B."/>
            <person name="Kocsube S."/>
            <person name="Kotiranta H."/>
            <person name="LaButti K.M."/>
            <person name="Lechner B.E."/>
            <person name="Liimatainen K."/>
            <person name="Lipzen A."/>
            <person name="Lukacs Z."/>
            <person name="Mihaltcheva S."/>
            <person name="Morgado L.N."/>
            <person name="Niskanen T."/>
            <person name="Noordeloos M.E."/>
            <person name="Ohm R.A."/>
            <person name="Ortiz-Santana B."/>
            <person name="Ovrebo C."/>
            <person name="Racz N."/>
            <person name="Riley R."/>
            <person name="Savchenko A."/>
            <person name="Shiryaev A."/>
            <person name="Soop K."/>
            <person name="Spirin V."/>
            <person name="Szebenyi C."/>
            <person name="Tomsovsky M."/>
            <person name="Tulloss R.E."/>
            <person name="Uehling J."/>
            <person name="Grigoriev I.V."/>
            <person name="Vagvolgyi C."/>
            <person name="Papp T."/>
            <person name="Martin F.M."/>
            <person name="Miettinen O."/>
            <person name="Hibbett D.S."/>
            <person name="Nagy L.G."/>
        </authorList>
    </citation>
    <scope>NUCLEOTIDE SEQUENCE [LARGE SCALE GENOMIC DNA]</scope>
    <source>
        <strain evidence="1 2">NL-1719</strain>
    </source>
</reference>
<dbReference type="Proteomes" id="UP000308600">
    <property type="component" value="Unassembled WGS sequence"/>
</dbReference>
<sequence length="331" mass="37376">MRLTSNKPHIACQFLALLLQEVVFHLSFEILGCRVVTSLCPTLPQIPSLAIVFGRGCPLRLRVLNHTQRRAKIYLELYVQDAQVYLPLYALFHPWVLGLLFITVLCPRYSARPYVCEIWYGFLAYQMQLVLLCVELILVLRVYALYNQSIKIGVLLICILCMSNTTEAIFSLRSVRGTAYDMNCMALDTPRDITQFGAALLFTHTAIFTLTIFKRNVVTRNRWRGVPILRVMIRDGAIVFCVIAVLATVTIPYSLLVRPLGHYLFPWFTVFPSIVACRLIVNMQRLHDPSPSSSTSTTGSNPELSTDFASPSNSSTAHIVASRWPGAFVHF</sequence>
<organism evidence="1 2">
    <name type="scientific">Pluteus cervinus</name>
    <dbReference type="NCBI Taxonomy" id="181527"/>
    <lineage>
        <taxon>Eukaryota</taxon>
        <taxon>Fungi</taxon>
        <taxon>Dikarya</taxon>
        <taxon>Basidiomycota</taxon>
        <taxon>Agaricomycotina</taxon>
        <taxon>Agaricomycetes</taxon>
        <taxon>Agaricomycetidae</taxon>
        <taxon>Agaricales</taxon>
        <taxon>Pluteineae</taxon>
        <taxon>Pluteaceae</taxon>
        <taxon>Pluteus</taxon>
    </lineage>
</organism>
<name>A0ACD3BDF3_9AGAR</name>
<evidence type="ECO:0000313" key="2">
    <source>
        <dbReference type="Proteomes" id="UP000308600"/>
    </source>
</evidence>
<accession>A0ACD3BDF3</accession>
<evidence type="ECO:0000313" key="1">
    <source>
        <dbReference type="EMBL" id="TFK75739.1"/>
    </source>
</evidence>
<dbReference type="EMBL" id="ML208262">
    <property type="protein sequence ID" value="TFK75739.1"/>
    <property type="molecule type" value="Genomic_DNA"/>
</dbReference>
<keyword evidence="2" id="KW-1185">Reference proteome</keyword>
<protein>
    <submittedName>
        <fullName evidence="1">Uncharacterized protein</fullName>
    </submittedName>
</protein>